<keyword evidence="9" id="KW-0969">Cilium</keyword>
<comment type="similarity">
    <text evidence="1 5">Belongs to the FlgD family.</text>
</comment>
<keyword evidence="3 5" id="KW-1005">Bacterial flagellum biogenesis</keyword>
<feature type="region of interest" description="Disordered" evidence="6">
    <location>
        <begin position="1"/>
        <end position="28"/>
    </location>
</feature>
<organism evidence="9 10">
    <name type="scientific">Crenobacter oryzisoli</name>
    <dbReference type="NCBI Taxonomy" id="3056844"/>
    <lineage>
        <taxon>Bacteria</taxon>
        <taxon>Pseudomonadati</taxon>
        <taxon>Pseudomonadota</taxon>
        <taxon>Betaproteobacteria</taxon>
        <taxon>Neisseriales</taxon>
        <taxon>Neisseriaceae</taxon>
        <taxon>Crenobacter</taxon>
    </lineage>
</organism>
<accession>A0ABT7XKG5</accession>
<dbReference type="EMBL" id="JAUEDK010000006">
    <property type="protein sequence ID" value="MDN0074271.1"/>
    <property type="molecule type" value="Genomic_DNA"/>
</dbReference>
<dbReference type="Pfam" id="PF13861">
    <property type="entry name" value="FLgD_tudor"/>
    <property type="match status" value="1"/>
</dbReference>
<dbReference type="Pfam" id="PF03963">
    <property type="entry name" value="FlgD"/>
    <property type="match status" value="1"/>
</dbReference>
<sequence length="229" mass="23248">MTIGSVNNNQTSASGTSSTSSASSVLGNTGSASDIQNQFLTLLVTQLKAQDPLNPMDNSQMTSQMAQISTVGGLEKLNTTMGQVLQSQVANQAMMATSLVGHQVMVAGNGLTLGSSGDVQGGVALNSAAAAMQITVTDGNGKVVDTLQVSSPKTGLNNFSWDGADSNGNRLPAGTYTFSAKAVDNAGTSVAATTYGYQNVNAVTWNQGVPLLVTGDGQQHSLGDVVQLS</sequence>
<dbReference type="Gene3D" id="2.30.30.910">
    <property type="match status" value="1"/>
</dbReference>
<evidence type="ECO:0000256" key="2">
    <source>
        <dbReference type="ARBA" id="ARBA00016013"/>
    </source>
</evidence>
<evidence type="ECO:0000256" key="1">
    <source>
        <dbReference type="ARBA" id="ARBA00010577"/>
    </source>
</evidence>
<dbReference type="InterPro" id="IPR025963">
    <property type="entry name" value="FLgD_Tudor"/>
</dbReference>
<evidence type="ECO:0000256" key="6">
    <source>
        <dbReference type="SAM" id="MobiDB-lite"/>
    </source>
</evidence>
<evidence type="ECO:0000256" key="3">
    <source>
        <dbReference type="ARBA" id="ARBA00022795"/>
    </source>
</evidence>
<evidence type="ECO:0000313" key="10">
    <source>
        <dbReference type="Proteomes" id="UP001168540"/>
    </source>
</evidence>
<comment type="function">
    <text evidence="4 5">Required for flagellar hook formation. May act as a scaffolding protein.</text>
</comment>
<dbReference type="RefSeq" id="WP_289828829.1">
    <property type="nucleotide sequence ID" value="NZ_JAUEDK010000006.1"/>
</dbReference>
<reference evidence="9" key="1">
    <citation type="submission" date="2023-06" db="EMBL/GenBank/DDBJ databases">
        <authorList>
            <person name="Zhang S."/>
        </authorList>
    </citation>
    <scope>NUCLEOTIDE SEQUENCE</scope>
    <source>
        <strain evidence="9">SG2303</strain>
    </source>
</reference>
<feature type="compositionally biased region" description="Polar residues" evidence="6">
    <location>
        <begin position="1"/>
        <end position="10"/>
    </location>
</feature>
<dbReference type="InterPro" id="IPR025965">
    <property type="entry name" value="FlgD/Vpr_Ig-like"/>
</dbReference>
<dbReference type="InterPro" id="IPR005648">
    <property type="entry name" value="FlgD"/>
</dbReference>
<keyword evidence="9" id="KW-0966">Cell projection</keyword>
<comment type="caution">
    <text evidence="9">The sequence shown here is derived from an EMBL/GenBank/DDBJ whole genome shotgun (WGS) entry which is preliminary data.</text>
</comment>
<feature type="domain" description="FlgD/Vpr Ig-like" evidence="7">
    <location>
        <begin position="111"/>
        <end position="184"/>
    </location>
</feature>
<evidence type="ECO:0000259" key="8">
    <source>
        <dbReference type="Pfam" id="PF13861"/>
    </source>
</evidence>
<dbReference type="Pfam" id="PF13860">
    <property type="entry name" value="FlgD_ig"/>
    <property type="match status" value="1"/>
</dbReference>
<protein>
    <recommendedName>
        <fullName evidence="2 5">Basal-body rod modification protein FlgD</fullName>
    </recommendedName>
</protein>
<gene>
    <name evidence="9" type="ORF">QU481_05120</name>
</gene>
<proteinExistence type="inferred from homology"/>
<evidence type="ECO:0000313" key="9">
    <source>
        <dbReference type="EMBL" id="MDN0074271.1"/>
    </source>
</evidence>
<evidence type="ECO:0000259" key="7">
    <source>
        <dbReference type="Pfam" id="PF13860"/>
    </source>
</evidence>
<name>A0ABT7XKG5_9NEIS</name>
<evidence type="ECO:0000256" key="5">
    <source>
        <dbReference type="RuleBase" id="RU362076"/>
    </source>
</evidence>
<dbReference type="Gene3D" id="2.60.40.4070">
    <property type="match status" value="1"/>
</dbReference>
<feature type="domain" description="FlgD Tudor-like" evidence="8">
    <location>
        <begin position="91"/>
        <end position="225"/>
    </location>
</feature>
<feature type="compositionally biased region" description="Low complexity" evidence="6">
    <location>
        <begin position="11"/>
        <end position="24"/>
    </location>
</feature>
<keyword evidence="9" id="KW-0282">Flagellum</keyword>
<keyword evidence="10" id="KW-1185">Reference proteome</keyword>
<dbReference type="Proteomes" id="UP001168540">
    <property type="component" value="Unassembled WGS sequence"/>
</dbReference>
<evidence type="ECO:0000256" key="4">
    <source>
        <dbReference type="ARBA" id="ARBA00024746"/>
    </source>
</evidence>